<dbReference type="Proteomes" id="UP001492380">
    <property type="component" value="Unassembled WGS sequence"/>
</dbReference>
<gene>
    <name evidence="2" type="ORF">HDK90DRAFT_467088</name>
</gene>
<sequence length="219" mass="25991">MPTTGRERSNYDADADAIYEGWEPGKQMSAERYHTALLLIDKLVRQLSDFDKLVHLLDHRDIEMDKQLQQQAEKIEQLEEEIWLYGLELADKREEINSKDAALRRKDEEIKRRTKKLNFRKNTLKDKNALLALKDKEIIRQSNKIAELGSELRDRDGHLRVLEQRVTYLKEAMAEQKVRVRAWTNLSFEEFDTQQAEMFGRRENQSNIRRPAPVRRLTL</sequence>
<protein>
    <submittedName>
        <fullName evidence="2">Uncharacterized protein</fullName>
    </submittedName>
</protein>
<accession>A0ABR1YK62</accession>
<keyword evidence="1" id="KW-0175">Coiled coil</keyword>
<organism evidence="2 3">
    <name type="scientific">Phyllosticta capitalensis</name>
    <dbReference type="NCBI Taxonomy" id="121624"/>
    <lineage>
        <taxon>Eukaryota</taxon>
        <taxon>Fungi</taxon>
        <taxon>Dikarya</taxon>
        <taxon>Ascomycota</taxon>
        <taxon>Pezizomycotina</taxon>
        <taxon>Dothideomycetes</taxon>
        <taxon>Dothideomycetes incertae sedis</taxon>
        <taxon>Botryosphaeriales</taxon>
        <taxon>Phyllostictaceae</taxon>
        <taxon>Phyllosticta</taxon>
    </lineage>
</organism>
<reference evidence="2 3" key="1">
    <citation type="submission" date="2024-04" db="EMBL/GenBank/DDBJ databases">
        <title>Phyllosticta paracitricarpa is synonymous to the EU quarantine fungus P. citricarpa based on phylogenomic analyses.</title>
        <authorList>
            <consortium name="Lawrence Berkeley National Laboratory"/>
            <person name="Van Ingen-Buijs V.A."/>
            <person name="Van Westerhoven A.C."/>
            <person name="Haridas S."/>
            <person name="Skiadas P."/>
            <person name="Martin F."/>
            <person name="Groenewald J.Z."/>
            <person name="Crous P.W."/>
            <person name="Seidl M.F."/>
        </authorList>
    </citation>
    <scope>NUCLEOTIDE SEQUENCE [LARGE SCALE GENOMIC DNA]</scope>
    <source>
        <strain evidence="2 3">CBS 123374</strain>
    </source>
</reference>
<proteinExistence type="predicted"/>
<name>A0ABR1YK62_9PEZI</name>
<feature type="coiled-coil region" evidence="1">
    <location>
        <begin position="61"/>
        <end position="109"/>
    </location>
</feature>
<comment type="caution">
    <text evidence="2">The sequence shown here is derived from an EMBL/GenBank/DDBJ whole genome shotgun (WGS) entry which is preliminary data.</text>
</comment>
<dbReference type="EMBL" id="JBBWRZ010000007">
    <property type="protein sequence ID" value="KAK8231860.1"/>
    <property type="molecule type" value="Genomic_DNA"/>
</dbReference>
<evidence type="ECO:0000256" key="1">
    <source>
        <dbReference type="SAM" id="Coils"/>
    </source>
</evidence>
<evidence type="ECO:0000313" key="2">
    <source>
        <dbReference type="EMBL" id="KAK8231860.1"/>
    </source>
</evidence>
<keyword evidence="3" id="KW-1185">Reference proteome</keyword>
<evidence type="ECO:0000313" key="3">
    <source>
        <dbReference type="Proteomes" id="UP001492380"/>
    </source>
</evidence>